<gene>
    <name evidence="8" type="ORF">V5N11_019299</name>
</gene>
<dbReference type="EMBL" id="JBANAX010000027">
    <property type="protein sequence ID" value="KAL1225563.1"/>
    <property type="molecule type" value="Genomic_DNA"/>
</dbReference>
<dbReference type="PANTHER" id="PTHR33248">
    <property type="entry name" value="ZINC ION-BINDING PROTEIN"/>
    <property type="match status" value="1"/>
</dbReference>
<keyword evidence="1" id="KW-0479">Metal-binding</keyword>
<sequence length="157" mass="18014">MFHLLFSSVILTRSCPGSCNDSSDSDQNLDIDTLEDGNYGVPSRCFCGHFVKLEVSTTVENLGQKYYKCQLSEDDGRHHLFKWWDEAVEEELSKLHIRVDDQNQSIQGAFRFGGSTSPAMESICESMRQMRVEIDDLKERLMQKGEEIDRLKELLAK</sequence>
<name>A0ABD1C7Y5_CARAN</name>
<evidence type="ECO:0000256" key="6">
    <source>
        <dbReference type="SAM" id="SignalP"/>
    </source>
</evidence>
<comment type="caution">
    <text evidence="8">The sequence shown here is derived from an EMBL/GenBank/DDBJ whole genome shotgun (WGS) entry which is preliminary data.</text>
</comment>
<feature type="coiled-coil region" evidence="5">
    <location>
        <begin position="120"/>
        <end position="154"/>
    </location>
</feature>
<feature type="chain" id="PRO_5044882009" description="GRF-type domain-containing protein" evidence="6">
    <location>
        <begin position="20"/>
        <end position="157"/>
    </location>
</feature>
<keyword evidence="9" id="KW-1185">Reference proteome</keyword>
<dbReference type="PROSITE" id="PS51999">
    <property type="entry name" value="ZF_GRF"/>
    <property type="match status" value="1"/>
</dbReference>
<keyword evidence="2 4" id="KW-0863">Zinc-finger</keyword>
<proteinExistence type="predicted"/>
<evidence type="ECO:0000313" key="9">
    <source>
        <dbReference type="Proteomes" id="UP001558713"/>
    </source>
</evidence>
<dbReference type="AlphaFoldDB" id="A0ABD1C7Y5"/>
<organism evidence="8 9">
    <name type="scientific">Cardamine amara subsp. amara</name>
    <dbReference type="NCBI Taxonomy" id="228776"/>
    <lineage>
        <taxon>Eukaryota</taxon>
        <taxon>Viridiplantae</taxon>
        <taxon>Streptophyta</taxon>
        <taxon>Embryophyta</taxon>
        <taxon>Tracheophyta</taxon>
        <taxon>Spermatophyta</taxon>
        <taxon>Magnoliopsida</taxon>
        <taxon>eudicotyledons</taxon>
        <taxon>Gunneridae</taxon>
        <taxon>Pentapetalae</taxon>
        <taxon>rosids</taxon>
        <taxon>malvids</taxon>
        <taxon>Brassicales</taxon>
        <taxon>Brassicaceae</taxon>
        <taxon>Cardamineae</taxon>
        <taxon>Cardamine</taxon>
    </lineage>
</organism>
<dbReference type="GO" id="GO:0008270">
    <property type="term" value="F:zinc ion binding"/>
    <property type="evidence" value="ECO:0007669"/>
    <property type="project" value="UniProtKB-KW"/>
</dbReference>
<reference evidence="8 9" key="1">
    <citation type="submission" date="2024-04" db="EMBL/GenBank/DDBJ databases">
        <title>Genome assembly C_amara_ONT_v2.</title>
        <authorList>
            <person name="Yant L."/>
            <person name="Moore C."/>
            <person name="Slenker M."/>
        </authorList>
    </citation>
    <scope>NUCLEOTIDE SEQUENCE [LARGE SCALE GENOMIC DNA]</scope>
    <source>
        <tissue evidence="8">Leaf</tissue>
    </source>
</reference>
<feature type="signal peptide" evidence="6">
    <location>
        <begin position="1"/>
        <end position="19"/>
    </location>
</feature>
<feature type="domain" description="GRF-type" evidence="7">
    <location>
        <begin position="45"/>
        <end position="87"/>
    </location>
</feature>
<dbReference type="Proteomes" id="UP001558713">
    <property type="component" value="Unassembled WGS sequence"/>
</dbReference>
<evidence type="ECO:0000256" key="3">
    <source>
        <dbReference type="ARBA" id="ARBA00022833"/>
    </source>
</evidence>
<keyword evidence="5" id="KW-0175">Coiled coil</keyword>
<evidence type="ECO:0000256" key="5">
    <source>
        <dbReference type="SAM" id="Coils"/>
    </source>
</evidence>
<evidence type="ECO:0000256" key="1">
    <source>
        <dbReference type="ARBA" id="ARBA00022723"/>
    </source>
</evidence>
<evidence type="ECO:0000313" key="8">
    <source>
        <dbReference type="EMBL" id="KAL1225563.1"/>
    </source>
</evidence>
<protein>
    <recommendedName>
        <fullName evidence="7">GRF-type domain-containing protein</fullName>
    </recommendedName>
</protein>
<keyword evidence="3" id="KW-0862">Zinc</keyword>
<accession>A0ABD1C7Y5</accession>
<dbReference type="InterPro" id="IPR010666">
    <property type="entry name" value="Znf_GRF"/>
</dbReference>
<evidence type="ECO:0000256" key="4">
    <source>
        <dbReference type="PROSITE-ProRule" id="PRU01343"/>
    </source>
</evidence>
<evidence type="ECO:0000259" key="7">
    <source>
        <dbReference type="PROSITE" id="PS51999"/>
    </source>
</evidence>
<keyword evidence="6" id="KW-0732">Signal</keyword>
<evidence type="ECO:0000256" key="2">
    <source>
        <dbReference type="ARBA" id="ARBA00022771"/>
    </source>
</evidence>